<sequence>MTTSRRPTGAPAAPEPSTAVPNAGTPAGQAHTARQQATPSAQAVPQDAPSSQKRRKLSPPSKLRAQAGPNRVTCTTDGVLSLNGDTLTLSINQQPLHTPLVLAADVTLPPLPATVFVKMLPLTDEQGTVQAWHVWKLKVVERVTCDLQFSAVGELIGTTRDSWTLRITPEQGSPFLFRGIARHAFLRALPEVGTRIGVSGHAGVAQRFVREDARAPANRSEPTE</sequence>
<name>A0A918CCS4_9DEIO</name>
<gene>
    <name evidence="2" type="ORF">GCM10008957_30780</name>
</gene>
<accession>A0A918CCS4</accession>
<comment type="caution">
    <text evidence="2">The sequence shown here is derived from an EMBL/GenBank/DDBJ whole genome shotgun (WGS) entry which is preliminary data.</text>
</comment>
<organism evidence="2 3">
    <name type="scientific">Deinococcus ruber</name>
    <dbReference type="NCBI Taxonomy" id="1848197"/>
    <lineage>
        <taxon>Bacteria</taxon>
        <taxon>Thermotogati</taxon>
        <taxon>Deinococcota</taxon>
        <taxon>Deinococci</taxon>
        <taxon>Deinococcales</taxon>
        <taxon>Deinococcaceae</taxon>
        <taxon>Deinococcus</taxon>
    </lineage>
</organism>
<dbReference type="RefSeq" id="WP_189091401.1">
    <property type="nucleotide sequence ID" value="NZ_BMQL01000018.1"/>
</dbReference>
<evidence type="ECO:0000256" key="1">
    <source>
        <dbReference type="SAM" id="MobiDB-lite"/>
    </source>
</evidence>
<feature type="compositionally biased region" description="Polar residues" evidence="1">
    <location>
        <begin position="32"/>
        <end position="51"/>
    </location>
</feature>
<dbReference type="Proteomes" id="UP000603865">
    <property type="component" value="Unassembled WGS sequence"/>
</dbReference>
<feature type="region of interest" description="Disordered" evidence="1">
    <location>
        <begin position="1"/>
        <end position="72"/>
    </location>
</feature>
<proteinExistence type="predicted"/>
<evidence type="ECO:0000313" key="2">
    <source>
        <dbReference type="EMBL" id="GGR15884.1"/>
    </source>
</evidence>
<reference evidence="2" key="2">
    <citation type="submission" date="2020-09" db="EMBL/GenBank/DDBJ databases">
        <authorList>
            <person name="Sun Q."/>
            <person name="Ohkuma M."/>
        </authorList>
    </citation>
    <scope>NUCLEOTIDE SEQUENCE</scope>
    <source>
        <strain evidence="2">JCM 31311</strain>
    </source>
</reference>
<evidence type="ECO:0000313" key="3">
    <source>
        <dbReference type="Proteomes" id="UP000603865"/>
    </source>
</evidence>
<keyword evidence="3" id="KW-1185">Reference proteome</keyword>
<reference evidence="2" key="1">
    <citation type="journal article" date="2014" name="Int. J. Syst. Evol. Microbiol.">
        <title>Complete genome sequence of Corynebacterium casei LMG S-19264T (=DSM 44701T), isolated from a smear-ripened cheese.</title>
        <authorList>
            <consortium name="US DOE Joint Genome Institute (JGI-PGF)"/>
            <person name="Walter F."/>
            <person name="Albersmeier A."/>
            <person name="Kalinowski J."/>
            <person name="Ruckert C."/>
        </authorList>
    </citation>
    <scope>NUCLEOTIDE SEQUENCE</scope>
    <source>
        <strain evidence="2">JCM 31311</strain>
    </source>
</reference>
<dbReference type="EMBL" id="BMQL01000018">
    <property type="protein sequence ID" value="GGR15884.1"/>
    <property type="molecule type" value="Genomic_DNA"/>
</dbReference>
<protein>
    <submittedName>
        <fullName evidence="2">Uncharacterized protein</fullName>
    </submittedName>
</protein>
<dbReference type="AlphaFoldDB" id="A0A918CCS4"/>